<dbReference type="Proteomes" id="UP001601992">
    <property type="component" value="Unassembled WGS sequence"/>
</dbReference>
<keyword evidence="4" id="KW-0812">Transmembrane</keyword>
<dbReference type="InterPro" id="IPR050482">
    <property type="entry name" value="Sensor_HK_TwoCompSys"/>
</dbReference>
<evidence type="ECO:0000256" key="4">
    <source>
        <dbReference type="SAM" id="Phobius"/>
    </source>
</evidence>
<keyword evidence="2 6" id="KW-0418">Kinase</keyword>
<protein>
    <submittedName>
        <fullName evidence="6">Sensor histidine kinase</fullName>
    </submittedName>
</protein>
<dbReference type="Gene3D" id="3.30.565.10">
    <property type="entry name" value="Histidine kinase-like ATPase, C-terminal domain"/>
    <property type="match status" value="1"/>
</dbReference>
<feature type="transmembrane region" description="Helical" evidence="4">
    <location>
        <begin position="12"/>
        <end position="32"/>
    </location>
</feature>
<evidence type="ECO:0000259" key="5">
    <source>
        <dbReference type="Pfam" id="PF07730"/>
    </source>
</evidence>
<dbReference type="GO" id="GO:0016301">
    <property type="term" value="F:kinase activity"/>
    <property type="evidence" value="ECO:0007669"/>
    <property type="project" value="UniProtKB-KW"/>
</dbReference>
<evidence type="ECO:0000256" key="1">
    <source>
        <dbReference type="ARBA" id="ARBA00022679"/>
    </source>
</evidence>
<dbReference type="SUPFAM" id="SSF55874">
    <property type="entry name" value="ATPase domain of HSP90 chaperone/DNA topoisomerase II/histidine kinase"/>
    <property type="match status" value="1"/>
</dbReference>
<evidence type="ECO:0000256" key="2">
    <source>
        <dbReference type="ARBA" id="ARBA00022777"/>
    </source>
</evidence>
<evidence type="ECO:0000313" key="6">
    <source>
        <dbReference type="EMBL" id="MFF3566429.1"/>
    </source>
</evidence>
<keyword evidence="4" id="KW-0472">Membrane</keyword>
<keyword evidence="7" id="KW-1185">Reference proteome</keyword>
<accession>A0ABW6RSA1</accession>
<proteinExistence type="predicted"/>
<dbReference type="RefSeq" id="WP_387402407.1">
    <property type="nucleotide sequence ID" value="NZ_JBIAQY010000001.1"/>
</dbReference>
<feature type="domain" description="Signal transduction histidine kinase subgroup 3 dimerisation and phosphoacceptor" evidence="5">
    <location>
        <begin position="174"/>
        <end position="239"/>
    </location>
</feature>
<dbReference type="PANTHER" id="PTHR24421">
    <property type="entry name" value="NITRATE/NITRITE SENSOR PROTEIN NARX-RELATED"/>
    <property type="match status" value="1"/>
</dbReference>
<gene>
    <name evidence="6" type="ORF">ACFYXQ_01450</name>
</gene>
<dbReference type="CDD" id="cd16917">
    <property type="entry name" value="HATPase_UhpB-NarQ-NarX-like"/>
    <property type="match status" value="1"/>
</dbReference>
<dbReference type="InterPro" id="IPR036890">
    <property type="entry name" value="HATPase_C_sf"/>
</dbReference>
<dbReference type="EMBL" id="JBIAQY010000001">
    <property type="protein sequence ID" value="MFF3566429.1"/>
    <property type="molecule type" value="Genomic_DNA"/>
</dbReference>
<comment type="caution">
    <text evidence="6">The sequence shown here is derived from an EMBL/GenBank/DDBJ whole genome shotgun (WGS) entry which is preliminary data.</text>
</comment>
<dbReference type="Gene3D" id="1.20.5.1930">
    <property type="match status" value="1"/>
</dbReference>
<reference evidence="6 7" key="1">
    <citation type="submission" date="2024-10" db="EMBL/GenBank/DDBJ databases">
        <title>The Natural Products Discovery Center: Release of the First 8490 Sequenced Strains for Exploring Actinobacteria Biosynthetic Diversity.</title>
        <authorList>
            <person name="Kalkreuter E."/>
            <person name="Kautsar S.A."/>
            <person name="Yang D."/>
            <person name="Bader C.D."/>
            <person name="Teijaro C.N."/>
            <person name="Fluegel L."/>
            <person name="Davis C.M."/>
            <person name="Simpson J.R."/>
            <person name="Lauterbach L."/>
            <person name="Steele A.D."/>
            <person name="Gui C."/>
            <person name="Meng S."/>
            <person name="Li G."/>
            <person name="Viehrig K."/>
            <person name="Ye F."/>
            <person name="Su P."/>
            <person name="Kiefer A.F."/>
            <person name="Nichols A."/>
            <person name="Cepeda A.J."/>
            <person name="Yan W."/>
            <person name="Fan B."/>
            <person name="Jiang Y."/>
            <person name="Adhikari A."/>
            <person name="Zheng C.-J."/>
            <person name="Schuster L."/>
            <person name="Cowan T.M."/>
            <person name="Smanski M.J."/>
            <person name="Chevrette M.G."/>
            <person name="De Carvalho L.P.S."/>
            <person name="Shen B."/>
        </authorList>
    </citation>
    <scope>NUCLEOTIDE SEQUENCE [LARGE SCALE GENOMIC DNA]</scope>
    <source>
        <strain evidence="6 7">NPDC002593</strain>
    </source>
</reference>
<dbReference type="InterPro" id="IPR011712">
    <property type="entry name" value="Sig_transdc_His_kin_sub3_dim/P"/>
</dbReference>
<dbReference type="Pfam" id="PF07730">
    <property type="entry name" value="HisKA_3"/>
    <property type="match status" value="1"/>
</dbReference>
<organism evidence="6 7">
    <name type="scientific">Nocardia jiangxiensis</name>
    <dbReference type="NCBI Taxonomy" id="282685"/>
    <lineage>
        <taxon>Bacteria</taxon>
        <taxon>Bacillati</taxon>
        <taxon>Actinomycetota</taxon>
        <taxon>Actinomycetes</taxon>
        <taxon>Mycobacteriales</taxon>
        <taxon>Nocardiaceae</taxon>
        <taxon>Nocardia</taxon>
    </lineage>
</organism>
<evidence type="ECO:0000313" key="7">
    <source>
        <dbReference type="Proteomes" id="UP001601992"/>
    </source>
</evidence>
<evidence type="ECO:0000256" key="3">
    <source>
        <dbReference type="ARBA" id="ARBA00023012"/>
    </source>
</evidence>
<dbReference type="PANTHER" id="PTHR24421:SF63">
    <property type="entry name" value="SENSOR HISTIDINE KINASE DESK"/>
    <property type="match status" value="1"/>
</dbReference>
<name>A0ABW6RSA1_9NOCA</name>
<sequence>MGAVYRAIPRADIVLGIIALLFAAVSWLLVTLTVHEHPIEYVSLAVLATGVALAVFIRRTRPVPAFVLTCALFGGMALTAQLSPIYLSVPPILIFAPISLMAVTEYAQSWWWGPAGLMVGIVESLGSPAIRTENYKWSMAYHIVVLSAAFIWGSRRRAVRIAHDRELEAARTGERNRIAAELHDVLGHTLAAVRAQASMGLVVAERRGESTAEVLRTVADISKDALGDVRHLVGLLRDGHDGTASADSFTDLRDTVRRARAAGITVRDDLPSDETLTAWQRAWPAATRLAVLRVVREAVTNVIKHAGPAATMTVAVTLESGECVAIVENVGVVPHNLDAGRGLAGLRERMASVGGTLDVAATGSGVRLAARLPVGARDAEPAEHW</sequence>
<feature type="transmembrane region" description="Helical" evidence="4">
    <location>
        <begin position="38"/>
        <end position="56"/>
    </location>
</feature>
<keyword evidence="3" id="KW-0902">Two-component regulatory system</keyword>
<keyword evidence="1" id="KW-0808">Transferase</keyword>
<keyword evidence="4" id="KW-1133">Transmembrane helix</keyword>
<feature type="transmembrane region" description="Helical" evidence="4">
    <location>
        <begin position="63"/>
        <end position="79"/>
    </location>
</feature>